<dbReference type="Proteomes" id="UP000254618">
    <property type="component" value="Unassembled WGS sequence"/>
</dbReference>
<organism evidence="1 2">
    <name type="scientific">Moraxella equi</name>
    <dbReference type="NCBI Taxonomy" id="60442"/>
    <lineage>
        <taxon>Bacteria</taxon>
        <taxon>Pseudomonadati</taxon>
        <taxon>Pseudomonadota</taxon>
        <taxon>Gammaproteobacteria</taxon>
        <taxon>Moraxellales</taxon>
        <taxon>Moraxellaceae</taxon>
        <taxon>Moraxella</taxon>
    </lineage>
</organism>
<protein>
    <submittedName>
        <fullName evidence="1">Uncharacterized protein</fullName>
    </submittedName>
</protein>
<name>A0A378QWP4_9GAMM</name>
<evidence type="ECO:0000313" key="2">
    <source>
        <dbReference type="Proteomes" id="UP000254618"/>
    </source>
</evidence>
<dbReference type="EMBL" id="UGQF01000001">
    <property type="protein sequence ID" value="STZ04704.1"/>
    <property type="molecule type" value="Genomic_DNA"/>
</dbReference>
<accession>A0A378QWP4</accession>
<reference evidence="1 2" key="1">
    <citation type="submission" date="2018-06" db="EMBL/GenBank/DDBJ databases">
        <authorList>
            <consortium name="Pathogen Informatics"/>
            <person name="Doyle S."/>
        </authorList>
    </citation>
    <scope>NUCLEOTIDE SEQUENCE [LARGE SCALE GENOMIC DNA]</scope>
    <source>
        <strain evidence="1 2">NCTC11012</strain>
    </source>
</reference>
<sequence>MGYHKHGHYKFVVGSIDVSFFGVCVLERTVFHNSPNVFYTNALLYYNRPFDESWLRHYQESQNLGGKWLSK</sequence>
<gene>
    <name evidence="1" type="ORF">NCTC11012_02993</name>
</gene>
<dbReference type="AlphaFoldDB" id="A0A378QWP4"/>
<proteinExistence type="predicted"/>
<evidence type="ECO:0000313" key="1">
    <source>
        <dbReference type="EMBL" id="STZ04704.1"/>
    </source>
</evidence>